<proteinExistence type="predicted"/>
<name>A0ABS1G449_LISIV</name>
<reference evidence="2 3" key="1">
    <citation type="submission" date="2021-01" db="EMBL/GenBank/DDBJ databases">
        <title>Listeria ivanovii strains from Norway.</title>
        <authorList>
            <person name="Fagerlund A."/>
        </authorList>
    </citation>
    <scope>NUCLEOTIDE SEQUENCE [LARGE SCALE GENOMIC DNA]</scope>
    <source>
        <strain evidence="2 3">MF6989</strain>
    </source>
</reference>
<dbReference type="Proteomes" id="UP000633035">
    <property type="component" value="Unassembled WGS sequence"/>
</dbReference>
<feature type="signal peptide" evidence="1">
    <location>
        <begin position="1"/>
        <end position="25"/>
    </location>
</feature>
<sequence length="171" mass="18994">MKKKWIITVATCFIFANIAPSVSLANENQEKNSIGGKMSTNSKTVNFLNSNLETSAEPIFQMVTSNQTDGGGSSYKYVSKQVVNLESIGVNLVYRALIAGGLGSVPMGKAAARAMITTGLSGLFDTYKYMRQTIYKKSDKKYYYYKVINEFSNSKTTWKGPVKTSYQKVRR</sequence>
<feature type="chain" id="PRO_5047328690" evidence="1">
    <location>
        <begin position="26"/>
        <end position="171"/>
    </location>
</feature>
<dbReference type="RefSeq" id="WP_052010584.1">
    <property type="nucleotide sequence ID" value="NZ_CP009575.1"/>
</dbReference>
<keyword evidence="3" id="KW-1185">Reference proteome</keyword>
<protein>
    <submittedName>
        <fullName evidence="2">Uncharacterized protein</fullName>
    </submittedName>
</protein>
<keyword evidence="1" id="KW-0732">Signal</keyword>
<evidence type="ECO:0000313" key="3">
    <source>
        <dbReference type="Proteomes" id="UP000633035"/>
    </source>
</evidence>
<evidence type="ECO:0000313" key="2">
    <source>
        <dbReference type="EMBL" id="MBK1961648.1"/>
    </source>
</evidence>
<accession>A0ABS1G449</accession>
<evidence type="ECO:0000256" key="1">
    <source>
        <dbReference type="SAM" id="SignalP"/>
    </source>
</evidence>
<organism evidence="2 3">
    <name type="scientific">Listeria ivanovii subsp. londoniensis</name>
    <dbReference type="NCBI Taxonomy" id="202752"/>
    <lineage>
        <taxon>Bacteria</taxon>
        <taxon>Bacillati</taxon>
        <taxon>Bacillota</taxon>
        <taxon>Bacilli</taxon>
        <taxon>Bacillales</taxon>
        <taxon>Listeriaceae</taxon>
        <taxon>Listeria</taxon>
    </lineage>
</organism>
<gene>
    <name evidence="2" type="ORF">JI642_05975</name>
</gene>
<dbReference type="EMBL" id="JAENOF010000006">
    <property type="protein sequence ID" value="MBK1961648.1"/>
    <property type="molecule type" value="Genomic_DNA"/>
</dbReference>
<comment type="caution">
    <text evidence="2">The sequence shown here is derived from an EMBL/GenBank/DDBJ whole genome shotgun (WGS) entry which is preliminary data.</text>
</comment>